<keyword evidence="1" id="KW-0812">Transmembrane</keyword>
<evidence type="ECO:0000256" key="1">
    <source>
        <dbReference type="SAM" id="Phobius"/>
    </source>
</evidence>
<evidence type="ECO:0000313" key="3">
    <source>
        <dbReference type="Proteomes" id="UP001417504"/>
    </source>
</evidence>
<protein>
    <submittedName>
        <fullName evidence="2">Uncharacterized protein</fullName>
    </submittedName>
</protein>
<proteinExistence type="predicted"/>
<sequence>MKDLHEGATSSLGEKCGVISQGRGGSGLREATERSHAISSDSVHNSNDDEYLAGLSTVGTLAADVDDPYTALLILEVLFTSCWLLLTWLVILVLLTDSRSVVEQEQGAEAWLLPLSFPQSRFLLLLPIAPFLGPRSRTDEEETSRQDVVLHTSGGERRRLTIHGGEQRLSGGSHCERGCPFRVVVTLLVNMLI</sequence>
<keyword evidence="1" id="KW-0472">Membrane</keyword>
<keyword evidence="1" id="KW-1133">Transmembrane helix</keyword>
<organism evidence="2 3">
    <name type="scientific">Stephania japonica</name>
    <dbReference type="NCBI Taxonomy" id="461633"/>
    <lineage>
        <taxon>Eukaryota</taxon>
        <taxon>Viridiplantae</taxon>
        <taxon>Streptophyta</taxon>
        <taxon>Embryophyta</taxon>
        <taxon>Tracheophyta</taxon>
        <taxon>Spermatophyta</taxon>
        <taxon>Magnoliopsida</taxon>
        <taxon>Ranunculales</taxon>
        <taxon>Menispermaceae</taxon>
        <taxon>Menispermoideae</taxon>
        <taxon>Cissampelideae</taxon>
        <taxon>Stephania</taxon>
    </lineage>
</organism>
<dbReference type="AlphaFoldDB" id="A0AAP0HRR4"/>
<feature type="transmembrane region" description="Helical" evidence="1">
    <location>
        <begin position="71"/>
        <end position="95"/>
    </location>
</feature>
<comment type="caution">
    <text evidence="2">The sequence shown here is derived from an EMBL/GenBank/DDBJ whole genome shotgun (WGS) entry which is preliminary data.</text>
</comment>
<name>A0AAP0HRR4_9MAGN</name>
<reference evidence="2 3" key="1">
    <citation type="submission" date="2024-01" db="EMBL/GenBank/DDBJ databases">
        <title>Genome assemblies of Stephania.</title>
        <authorList>
            <person name="Yang L."/>
        </authorList>
    </citation>
    <scope>NUCLEOTIDE SEQUENCE [LARGE SCALE GENOMIC DNA]</scope>
    <source>
        <strain evidence="2">QJT</strain>
        <tissue evidence="2">Leaf</tissue>
    </source>
</reference>
<evidence type="ECO:0000313" key="2">
    <source>
        <dbReference type="EMBL" id="KAK9096119.1"/>
    </source>
</evidence>
<dbReference type="Proteomes" id="UP001417504">
    <property type="component" value="Unassembled WGS sequence"/>
</dbReference>
<accession>A0AAP0HRR4</accession>
<keyword evidence="3" id="KW-1185">Reference proteome</keyword>
<gene>
    <name evidence="2" type="ORF">Sjap_021616</name>
</gene>
<dbReference type="EMBL" id="JBBNAE010000009">
    <property type="protein sequence ID" value="KAK9096119.1"/>
    <property type="molecule type" value="Genomic_DNA"/>
</dbReference>